<sequence length="329" mass="35751">MATPPAHRYPFLDTLRGFAIAGILFVNIPDITSLWHDVDAPINLTPDSLLHAFHATITGRFMPIFMILFGMSLTFIAHSARRRGRSPWIVLTRRLAALLLIGIAHQILYSGEVLGLYATVGLLLIPAILLASPLVLLALGVTLSLLAFVFADGGVAATPGVILLGAAAARYDIPAHLEHAGRRITIAATLTALASAAALWWQWQTPEDPRSTTAGAVAGMLTAMFYILALALLWQTPARNALRAVCEPLGRTAFTFYLTATPLVLVATNLLGLEKITDLRLAAVLAIVILALQHLLATLWLSRFPYGPLEWIWRRITWWGATPKVTHAK</sequence>
<organism evidence="3 4">
    <name type="scientific">Dermatophilus congolensis</name>
    <dbReference type="NCBI Taxonomy" id="1863"/>
    <lineage>
        <taxon>Bacteria</taxon>
        <taxon>Bacillati</taxon>
        <taxon>Actinomycetota</taxon>
        <taxon>Actinomycetes</taxon>
        <taxon>Micrococcales</taxon>
        <taxon>Dermatophilaceae</taxon>
        <taxon>Dermatophilus</taxon>
    </lineage>
</organism>
<reference evidence="3 4" key="1">
    <citation type="submission" date="2017-06" db="EMBL/GenBank/DDBJ databases">
        <authorList>
            <consortium name="Pathogen Informatics"/>
        </authorList>
    </citation>
    <scope>NUCLEOTIDE SEQUENCE [LARGE SCALE GENOMIC DNA]</scope>
    <source>
        <strain evidence="3 4">NCTC13039</strain>
    </source>
</reference>
<dbReference type="Pfam" id="PF04235">
    <property type="entry name" value="DUF418"/>
    <property type="match status" value="1"/>
</dbReference>
<dbReference type="RefSeq" id="WP_034400365.1">
    <property type="nucleotide sequence ID" value="NZ_JAAFNI010000001.1"/>
</dbReference>
<evidence type="ECO:0000313" key="4">
    <source>
        <dbReference type="Proteomes" id="UP000242637"/>
    </source>
</evidence>
<feature type="domain" description="DUF418" evidence="2">
    <location>
        <begin position="184"/>
        <end position="319"/>
    </location>
</feature>
<dbReference type="STRING" id="1121387.GCA_000429885_00131"/>
<proteinExistence type="predicted"/>
<dbReference type="KEGG" id="dco:SAMEA4475696_1762"/>
<name>A0A239VLN5_9MICO</name>
<keyword evidence="4" id="KW-1185">Reference proteome</keyword>
<dbReference type="OrthoDB" id="9807744at2"/>
<dbReference type="EMBL" id="LT906453">
    <property type="protein sequence ID" value="SNV23215.1"/>
    <property type="molecule type" value="Genomic_DNA"/>
</dbReference>
<dbReference type="AlphaFoldDB" id="A0A239VLN5"/>
<feature type="transmembrane region" description="Helical" evidence="1">
    <location>
        <begin position="213"/>
        <end position="234"/>
    </location>
</feature>
<gene>
    <name evidence="3" type="ORF">SAMEA4475696_01762</name>
</gene>
<dbReference type="GeneID" id="63459958"/>
<keyword evidence="1" id="KW-0812">Transmembrane</keyword>
<dbReference type="InterPro" id="IPR052529">
    <property type="entry name" value="Bact_Transport_Assoc"/>
</dbReference>
<keyword evidence="1" id="KW-1133">Transmembrane helix</keyword>
<feature type="transmembrane region" description="Helical" evidence="1">
    <location>
        <begin position="145"/>
        <end position="168"/>
    </location>
</feature>
<dbReference type="InterPro" id="IPR007349">
    <property type="entry name" value="DUF418"/>
</dbReference>
<accession>A0A239VLN5</accession>
<dbReference type="Proteomes" id="UP000242637">
    <property type="component" value="Chromosome 1"/>
</dbReference>
<protein>
    <submittedName>
        <fullName evidence="3">Predicted membrane protein</fullName>
    </submittedName>
</protein>
<feature type="transmembrane region" description="Helical" evidence="1">
    <location>
        <begin position="88"/>
        <end position="108"/>
    </location>
</feature>
<evidence type="ECO:0000313" key="3">
    <source>
        <dbReference type="EMBL" id="SNV23215.1"/>
    </source>
</evidence>
<feature type="transmembrane region" description="Helical" evidence="1">
    <location>
        <begin position="57"/>
        <end position="76"/>
    </location>
</feature>
<feature type="transmembrane region" description="Helical" evidence="1">
    <location>
        <begin position="254"/>
        <end position="272"/>
    </location>
</feature>
<evidence type="ECO:0000259" key="2">
    <source>
        <dbReference type="Pfam" id="PF04235"/>
    </source>
</evidence>
<dbReference type="PANTHER" id="PTHR30590">
    <property type="entry name" value="INNER MEMBRANE PROTEIN"/>
    <property type="match status" value="1"/>
</dbReference>
<feature type="transmembrane region" description="Helical" evidence="1">
    <location>
        <begin position="180"/>
        <end position="201"/>
    </location>
</feature>
<keyword evidence="1" id="KW-0472">Membrane</keyword>
<feature type="transmembrane region" description="Helical" evidence="1">
    <location>
        <begin position="279"/>
        <end position="301"/>
    </location>
</feature>
<feature type="transmembrane region" description="Helical" evidence="1">
    <location>
        <begin position="114"/>
        <end position="138"/>
    </location>
</feature>
<evidence type="ECO:0000256" key="1">
    <source>
        <dbReference type="SAM" id="Phobius"/>
    </source>
</evidence>
<dbReference type="PANTHER" id="PTHR30590:SF2">
    <property type="entry name" value="INNER MEMBRANE PROTEIN"/>
    <property type="match status" value="1"/>
</dbReference>